<accession>A0A2I0IWE1</accession>
<evidence type="ECO:0000313" key="2">
    <source>
        <dbReference type="Proteomes" id="UP000233551"/>
    </source>
</evidence>
<organism evidence="1 2">
    <name type="scientific">Punica granatum</name>
    <name type="common">Pomegranate</name>
    <dbReference type="NCBI Taxonomy" id="22663"/>
    <lineage>
        <taxon>Eukaryota</taxon>
        <taxon>Viridiplantae</taxon>
        <taxon>Streptophyta</taxon>
        <taxon>Embryophyta</taxon>
        <taxon>Tracheophyta</taxon>
        <taxon>Spermatophyta</taxon>
        <taxon>Magnoliopsida</taxon>
        <taxon>eudicotyledons</taxon>
        <taxon>Gunneridae</taxon>
        <taxon>Pentapetalae</taxon>
        <taxon>rosids</taxon>
        <taxon>malvids</taxon>
        <taxon>Myrtales</taxon>
        <taxon>Lythraceae</taxon>
        <taxon>Punica</taxon>
    </lineage>
</organism>
<dbReference type="AlphaFoldDB" id="A0A2I0IWE1"/>
<evidence type="ECO:0008006" key="3">
    <source>
        <dbReference type="Google" id="ProtNLM"/>
    </source>
</evidence>
<name>A0A2I0IWE1_PUNGR</name>
<comment type="caution">
    <text evidence="1">The sequence shown here is derived from an EMBL/GenBank/DDBJ whole genome shotgun (WGS) entry which is preliminary data.</text>
</comment>
<sequence length="123" mass="13043">VASYSDPRDACAAIAGESYKLWLENENRTDDITIIIAHIKDLSHAGADSIDGMSRVSVKPTILRAAKGSKGSSVTSGSEIFRSIRSSDGSDLHSCQCSISMNRSPAIVVPSPTHHQTLQMDGG</sequence>
<dbReference type="STRING" id="22663.A0A2I0IWE1"/>
<evidence type="ECO:0000313" key="1">
    <source>
        <dbReference type="EMBL" id="PKI47980.1"/>
    </source>
</evidence>
<dbReference type="Proteomes" id="UP000233551">
    <property type="component" value="Unassembled WGS sequence"/>
</dbReference>
<reference evidence="1 2" key="1">
    <citation type="submission" date="2017-11" db="EMBL/GenBank/DDBJ databases">
        <title>De-novo sequencing of pomegranate (Punica granatum L.) genome.</title>
        <authorList>
            <person name="Akparov Z."/>
            <person name="Amiraslanov A."/>
            <person name="Hajiyeva S."/>
            <person name="Abbasov M."/>
            <person name="Kaur K."/>
            <person name="Hamwieh A."/>
            <person name="Solovyev V."/>
            <person name="Salamov A."/>
            <person name="Braich B."/>
            <person name="Kosarev P."/>
            <person name="Mahmoud A."/>
            <person name="Hajiyev E."/>
            <person name="Babayeva S."/>
            <person name="Izzatullayeva V."/>
            <person name="Mammadov A."/>
            <person name="Mammadov A."/>
            <person name="Sharifova S."/>
            <person name="Ojaghi J."/>
            <person name="Eynullazada K."/>
            <person name="Bayramov B."/>
            <person name="Abdulazimova A."/>
            <person name="Shahmuradov I."/>
        </authorList>
    </citation>
    <scope>NUCLEOTIDE SEQUENCE [LARGE SCALE GENOMIC DNA]</scope>
    <source>
        <strain evidence="2">cv. AG2017</strain>
        <tissue evidence="1">Leaf</tissue>
    </source>
</reference>
<feature type="non-terminal residue" evidence="1">
    <location>
        <position position="1"/>
    </location>
</feature>
<gene>
    <name evidence="1" type="ORF">CRG98_031644</name>
</gene>
<proteinExistence type="predicted"/>
<protein>
    <recommendedName>
        <fullName evidence="3">PPM-type phosphatase domain-containing protein</fullName>
    </recommendedName>
</protein>
<keyword evidence="2" id="KW-1185">Reference proteome</keyword>
<dbReference type="EMBL" id="PGOL01002443">
    <property type="protein sequence ID" value="PKI47980.1"/>
    <property type="molecule type" value="Genomic_DNA"/>
</dbReference>